<keyword evidence="2" id="KW-0808">Transferase</keyword>
<name>A0A1H2NAB2_9ACTN</name>
<dbReference type="GO" id="GO:0008168">
    <property type="term" value="F:methyltransferase activity"/>
    <property type="evidence" value="ECO:0007669"/>
    <property type="project" value="UniProtKB-KW"/>
</dbReference>
<feature type="domain" description="Methyltransferase" evidence="1">
    <location>
        <begin position="54"/>
        <end position="140"/>
    </location>
</feature>
<dbReference type="EMBL" id="LT629799">
    <property type="protein sequence ID" value="SDV02025.1"/>
    <property type="molecule type" value="Genomic_DNA"/>
</dbReference>
<dbReference type="CDD" id="cd02440">
    <property type="entry name" value="AdoMet_MTases"/>
    <property type="match status" value="1"/>
</dbReference>
<protein>
    <submittedName>
        <fullName evidence="2">SAM-dependent methyltransferase</fullName>
    </submittedName>
</protein>
<dbReference type="OrthoDB" id="4484556at2"/>
<keyword evidence="2" id="KW-0489">Methyltransferase</keyword>
<evidence type="ECO:0000313" key="3">
    <source>
        <dbReference type="Proteomes" id="UP000198825"/>
    </source>
</evidence>
<dbReference type="InterPro" id="IPR029063">
    <property type="entry name" value="SAM-dependent_MTases_sf"/>
</dbReference>
<evidence type="ECO:0000313" key="2">
    <source>
        <dbReference type="EMBL" id="SDV02025.1"/>
    </source>
</evidence>
<organism evidence="2 3">
    <name type="scientific">Microlunatus sagamiharensis</name>
    <dbReference type="NCBI Taxonomy" id="546874"/>
    <lineage>
        <taxon>Bacteria</taxon>
        <taxon>Bacillati</taxon>
        <taxon>Actinomycetota</taxon>
        <taxon>Actinomycetes</taxon>
        <taxon>Propionibacteriales</taxon>
        <taxon>Propionibacteriaceae</taxon>
        <taxon>Microlunatus</taxon>
    </lineage>
</organism>
<dbReference type="STRING" id="546874.SAMN04488544_3573"/>
<dbReference type="Pfam" id="PF13649">
    <property type="entry name" value="Methyltransf_25"/>
    <property type="match status" value="1"/>
</dbReference>
<dbReference type="GO" id="GO:0032259">
    <property type="term" value="P:methylation"/>
    <property type="evidence" value="ECO:0007669"/>
    <property type="project" value="UniProtKB-KW"/>
</dbReference>
<dbReference type="Proteomes" id="UP000198825">
    <property type="component" value="Chromosome I"/>
</dbReference>
<dbReference type="RefSeq" id="WP_157720074.1">
    <property type="nucleotide sequence ID" value="NZ_LT629799.1"/>
</dbReference>
<proteinExistence type="predicted"/>
<gene>
    <name evidence="2" type="ORF">SAMN04488544_3573</name>
</gene>
<dbReference type="SUPFAM" id="SSF53335">
    <property type="entry name" value="S-adenosyl-L-methionine-dependent methyltransferases"/>
    <property type="match status" value="1"/>
</dbReference>
<keyword evidence="3" id="KW-1185">Reference proteome</keyword>
<accession>A0A1H2NAB2</accession>
<sequence length="222" mass="23227">MTQPEAFFEPGFAEGGGQLHTREGEVWDLPVQTWDADAGPGDERLLARCAGSTLDVGCGPGRMAAALGARGVRALGVDVSPSAIAMARSRGAIALNRDVFSLGRSAQRWRHVLLVDGNVGIGGDPVRLLWLCRELLSPGGTVLVDVAPPGHGLQVTTAQLVGSRGPGAWFAWAVLGLDALEVVAAAAGLDVAEAWLVEDEQRWQAELVPATRWPAPGGEVRS</sequence>
<dbReference type="AlphaFoldDB" id="A0A1H2NAB2"/>
<dbReference type="Gene3D" id="3.40.50.150">
    <property type="entry name" value="Vaccinia Virus protein VP39"/>
    <property type="match status" value="1"/>
</dbReference>
<dbReference type="InterPro" id="IPR041698">
    <property type="entry name" value="Methyltransf_25"/>
</dbReference>
<reference evidence="3" key="1">
    <citation type="submission" date="2016-10" db="EMBL/GenBank/DDBJ databases">
        <authorList>
            <person name="Varghese N."/>
            <person name="Submissions S."/>
        </authorList>
    </citation>
    <scope>NUCLEOTIDE SEQUENCE [LARGE SCALE GENOMIC DNA]</scope>
    <source>
        <strain evidence="3">DSM 21743</strain>
    </source>
</reference>
<evidence type="ECO:0000259" key="1">
    <source>
        <dbReference type="Pfam" id="PF13649"/>
    </source>
</evidence>